<keyword evidence="2" id="KW-0808">Transferase</keyword>
<dbReference type="KEGG" id="top:TOPB45_0963"/>
<sequence>MRETTFEKFEKYNKMGKWSSVGTFQLALKIPEKFDEVYNLFTDKESRLTFDWFIQFRIAYAFLGEIAKFIFPPNISSEEFKNKKRNIKKLYPNGFIKMGGYKFLSNPLQVIGSWVFEQYNLKGACEVSSGDFVVDGGAFKGETSFWFLSKGARRIYAFEGDIQNFEILLKNIKLNKVEDKIIPVNKLLLDKNGISKIKMTGTGSSSILSEEGTEIECIILDSFVTQNNIERIDFIKLDVEGVEINVLKGAVETIKKFKPKMAISVYHKPDDIITIPTFIYGLLPEAKFYLRHFSNGISETILFVNPRNGERNDE</sequence>
<dbReference type="SUPFAM" id="SSF53335">
    <property type="entry name" value="S-adenosyl-L-methionine-dependent methyltransferases"/>
    <property type="match status" value="1"/>
</dbReference>
<dbReference type="GO" id="GO:0032259">
    <property type="term" value="P:methylation"/>
    <property type="evidence" value="ECO:0007669"/>
    <property type="project" value="UniProtKB-KW"/>
</dbReference>
<dbReference type="AlphaFoldDB" id="F8C5S3"/>
<dbReference type="Pfam" id="PF05050">
    <property type="entry name" value="Methyltransf_21"/>
    <property type="match status" value="1"/>
</dbReference>
<dbReference type="Gene3D" id="3.40.50.150">
    <property type="entry name" value="Vaccinia Virus protein VP39"/>
    <property type="match status" value="1"/>
</dbReference>
<dbReference type="STRING" id="795359.TOPB45_0963"/>
<gene>
    <name evidence="2" type="ordered locus">TOPB45_0963</name>
</gene>
<accession>F8C5S3</accession>
<dbReference type="PATRIC" id="fig|795359.3.peg.973"/>
<reference evidence="2 3" key="1">
    <citation type="journal article" date="2013" name="Genome Announc.">
        <title>Complete genome sequence of the hyperthermophilic sulfate-reducing bacterium Thermodesulfobacterium geofontis OPF15T.</title>
        <authorList>
            <person name="Elkins J.G."/>
            <person name="Hamilton-Brehm S.D."/>
            <person name="Lucas S."/>
            <person name="Han J."/>
            <person name="Lapidus A."/>
            <person name="Cheng J.F."/>
            <person name="Goodwin L.A."/>
            <person name="Pitluck S."/>
            <person name="Peters L."/>
            <person name="Mikhailova N."/>
            <person name="Davenport K.W."/>
            <person name="Detter J.C."/>
            <person name="Han C.S."/>
            <person name="Tapia R."/>
            <person name="Land M.L."/>
            <person name="Hauser L."/>
            <person name="Kyrpides N.C."/>
            <person name="Ivanova N.N."/>
            <person name="Pagani I."/>
            <person name="Bruce D."/>
            <person name="Woyke T."/>
            <person name="Cottingham R.W."/>
        </authorList>
    </citation>
    <scope>NUCLEOTIDE SEQUENCE [LARGE SCALE GENOMIC DNA]</scope>
    <source>
        <strain evidence="2 3">OPF15</strain>
    </source>
</reference>
<dbReference type="GO" id="GO:0008168">
    <property type="term" value="F:methyltransferase activity"/>
    <property type="evidence" value="ECO:0007669"/>
    <property type="project" value="UniProtKB-KW"/>
</dbReference>
<dbReference type="eggNOG" id="COG2520">
    <property type="taxonomic scope" value="Bacteria"/>
</dbReference>
<dbReference type="PANTHER" id="PTHR34203">
    <property type="entry name" value="METHYLTRANSFERASE, FKBM FAMILY PROTEIN"/>
    <property type="match status" value="1"/>
</dbReference>
<dbReference type="InterPro" id="IPR029063">
    <property type="entry name" value="SAM-dependent_MTases_sf"/>
</dbReference>
<name>F8C5S3_THEGP</name>
<dbReference type="RefSeq" id="WP_013909757.1">
    <property type="nucleotide sequence ID" value="NC_015682.1"/>
</dbReference>
<dbReference type="HOGENOM" id="CLU_873383_0_0_0"/>
<dbReference type="PANTHER" id="PTHR34203:SF15">
    <property type="entry name" value="SLL1173 PROTEIN"/>
    <property type="match status" value="1"/>
</dbReference>
<dbReference type="OrthoDB" id="5329963at2"/>
<dbReference type="InterPro" id="IPR052514">
    <property type="entry name" value="SAM-dependent_MTase"/>
</dbReference>
<keyword evidence="3" id="KW-1185">Reference proteome</keyword>
<organism evidence="2 3">
    <name type="scientific">Thermodesulfobacterium geofontis (strain OPF15)</name>
    <dbReference type="NCBI Taxonomy" id="795359"/>
    <lineage>
        <taxon>Bacteria</taxon>
        <taxon>Pseudomonadati</taxon>
        <taxon>Thermodesulfobacteriota</taxon>
        <taxon>Thermodesulfobacteria</taxon>
        <taxon>Thermodesulfobacteriales</taxon>
        <taxon>Thermodesulfobacteriaceae</taxon>
        <taxon>Thermodesulfobacterium</taxon>
    </lineage>
</organism>
<dbReference type="InterPro" id="IPR006342">
    <property type="entry name" value="FkbM_mtfrase"/>
</dbReference>
<keyword evidence="2" id="KW-0489">Methyltransferase</keyword>
<dbReference type="NCBIfam" id="TIGR01444">
    <property type="entry name" value="fkbM_fam"/>
    <property type="match status" value="1"/>
</dbReference>
<proteinExistence type="predicted"/>
<evidence type="ECO:0000313" key="2">
    <source>
        <dbReference type="EMBL" id="AEH23059.1"/>
    </source>
</evidence>
<dbReference type="EMBL" id="CP002829">
    <property type="protein sequence ID" value="AEH23059.1"/>
    <property type="molecule type" value="Genomic_DNA"/>
</dbReference>
<feature type="domain" description="Methyltransferase FkbM" evidence="1">
    <location>
        <begin position="135"/>
        <end position="272"/>
    </location>
</feature>
<evidence type="ECO:0000259" key="1">
    <source>
        <dbReference type="Pfam" id="PF05050"/>
    </source>
</evidence>
<dbReference type="Proteomes" id="UP000006583">
    <property type="component" value="Chromosome"/>
</dbReference>
<evidence type="ECO:0000313" key="3">
    <source>
        <dbReference type="Proteomes" id="UP000006583"/>
    </source>
</evidence>
<protein>
    <submittedName>
        <fullName evidence="2">Methyltransferase FkbM family</fullName>
    </submittedName>
</protein>